<dbReference type="PRINTS" id="PR00081">
    <property type="entry name" value="GDHRDH"/>
</dbReference>
<organism evidence="4 5">
    <name type="scientific">Streptococcus oralis SK610</name>
    <dbReference type="NCBI Taxonomy" id="1095741"/>
    <lineage>
        <taxon>Bacteria</taxon>
        <taxon>Bacillati</taxon>
        <taxon>Bacillota</taxon>
        <taxon>Bacilli</taxon>
        <taxon>Lactobacillales</taxon>
        <taxon>Streptococcaceae</taxon>
        <taxon>Streptococcus</taxon>
    </lineage>
</organism>
<accession>I0Q0I2</accession>
<dbReference type="PATRIC" id="fig|1095741.3.peg.1752"/>
<dbReference type="GO" id="GO:0016020">
    <property type="term" value="C:membrane"/>
    <property type="evidence" value="ECO:0007669"/>
    <property type="project" value="TreeGrafter"/>
</dbReference>
<dbReference type="PRINTS" id="PR00080">
    <property type="entry name" value="SDRFAMILY"/>
</dbReference>
<evidence type="ECO:0000313" key="4">
    <source>
        <dbReference type="EMBL" id="EIC74784.1"/>
    </source>
</evidence>
<dbReference type="PANTHER" id="PTHR44196">
    <property type="entry name" value="DEHYDROGENASE/REDUCTASE SDR FAMILY MEMBER 7B"/>
    <property type="match status" value="1"/>
</dbReference>
<dbReference type="Gene3D" id="3.40.50.720">
    <property type="entry name" value="NAD(P)-binding Rossmann-like Domain"/>
    <property type="match status" value="1"/>
</dbReference>
<evidence type="ECO:0000313" key="5">
    <source>
        <dbReference type="Proteomes" id="UP000004548"/>
    </source>
</evidence>
<proteinExistence type="inferred from homology"/>
<dbReference type="GO" id="GO:0016491">
    <property type="term" value="F:oxidoreductase activity"/>
    <property type="evidence" value="ECO:0007669"/>
    <property type="project" value="UniProtKB-KW"/>
</dbReference>
<dbReference type="PANTHER" id="PTHR44196:SF1">
    <property type="entry name" value="DEHYDROGENASE_REDUCTASE SDR FAMILY MEMBER 7B"/>
    <property type="match status" value="1"/>
</dbReference>
<evidence type="ECO:0000256" key="1">
    <source>
        <dbReference type="ARBA" id="ARBA00006484"/>
    </source>
</evidence>
<dbReference type="EMBL" id="AJKQ01000031">
    <property type="protein sequence ID" value="EIC74784.1"/>
    <property type="molecule type" value="Genomic_DNA"/>
</dbReference>
<evidence type="ECO:0000256" key="2">
    <source>
        <dbReference type="ARBA" id="ARBA00023002"/>
    </source>
</evidence>
<dbReference type="InterPro" id="IPR036291">
    <property type="entry name" value="NAD(P)-bd_dom_sf"/>
</dbReference>
<sequence>MKGIEMRTIIITGASGGLAQEMVKLLPNDQLILLGRNKEKLAQLYAKHPNVEWIEIDITDDSALEALVADLYLRYGKIDVLINNAGYGIFEDFDQISDQDIHQMFEVNTFALMNLSRRLAARMKESRKGHIINIVSMAGLIATAKSSLYSATKFAAIGFSNALRLELIPYGVYLTTVNPGPIRTGFFDQADPDGTYLKSVDRFLLEPDAVARKIVKIIGKNKRELNLPVLLNLAYKFYTLFPKLADKLAGGIFNYK</sequence>
<dbReference type="InterPro" id="IPR020904">
    <property type="entry name" value="Sc_DH/Rdtase_CS"/>
</dbReference>
<dbReference type="InterPro" id="IPR002347">
    <property type="entry name" value="SDR_fam"/>
</dbReference>
<protein>
    <submittedName>
        <fullName evidence="4">KR domain protein</fullName>
    </submittedName>
</protein>
<dbReference type="Proteomes" id="UP000004548">
    <property type="component" value="Unassembled WGS sequence"/>
</dbReference>
<name>I0Q0I2_STROR</name>
<keyword evidence="2" id="KW-0560">Oxidoreductase</keyword>
<reference evidence="4 5" key="1">
    <citation type="submission" date="2012-03" db="EMBL/GenBank/DDBJ databases">
        <authorList>
            <person name="Durkin A.S."/>
            <person name="McCorrison J."/>
            <person name="Torralba M."/>
            <person name="Gillis M."/>
            <person name="Methe B."/>
            <person name="Sutton G."/>
            <person name="Nelson K.E."/>
        </authorList>
    </citation>
    <scope>NUCLEOTIDE SEQUENCE [LARGE SCALE GENOMIC DNA]</scope>
    <source>
        <strain evidence="4 5">SK610</strain>
    </source>
</reference>
<evidence type="ECO:0000256" key="3">
    <source>
        <dbReference type="RuleBase" id="RU000363"/>
    </source>
</evidence>
<comment type="similarity">
    <text evidence="1 3">Belongs to the short-chain dehydrogenases/reductases (SDR) family.</text>
</comment>
<gene>
    <name evidence="4" type="ORF">HMPREF1115_0911</name>
</gene>
<dbReference type="AlphaFoldDB" id="I0Q0I2"/>
<dbReference type="PROSITE" id="PS00061">
    <property type="entry name" value="ADH_SHORT"/>
    <property type="match status" value="1"/>
</dbReference>
<comment type="caution">
    <text evidence="4">The sequence shown here is derived from an EMBL/GenBank/DDBJ whole genome shotgun (WGS) entry which is preliminary data.</text>
</comment>
<dbReference type="SUPFAM" id="SSF51735">
    <property type="entry name" value="NAD(P)-binding Rossmann-fold domains"/>
    <property type="match status" value="1"/>
</dbReference>
<dbReference type="Pfam" id="PF00106">
    <property type="entry name" value="adh_short"/>
    <property type="match status" value="1"/>
</dbReference>